<dbReference type="Pfam" id="PF05728">
    <property type="entry name" value="UPF0227"/>
    <property type="match status" value="1"/>
</dbReference>
<dbReference type="InterPro" id="IPR008886">
    <property type="entry name" value="UPF0227/Esterase_YqiA"/>
</dbReference>
<dbReference type="RefSeq" id="WP_201504427.1">
    <property type="nucleotide sequence ID" value="NZ_BAAAFR010000001.1"/>
</dbReference>
<dbReference type="GO" id="GO:0016787">
    <property type="term" value="F:hydrolase activity"/>
    <property type="evidence" value="ECO:0007669"/>
    <property type="project" value="UniProtKB-KW"/>
</dbReference>
<reference evidence="1 2" key="1">
    <citation type="journal article" date="2019" name="Int. J. Syst. Evol. Microbiol.">
        <title>The Global Catalogue of Microorganisms (GCM) 10K type strain sequencing project: providing services to taxonomists for standard genome sequencing and annotation.</title>
        <authorList>
            <consortium name="The Broad Institute Genomics Platform"/>
            <consortium name="The Broad Institute Genome Sequencing Center for Infectious Disease"/>
            <person name="Wu L."/>
            <person name="Ma J."/>
        </authorList>
    </citation>
    <scope>NUCLEOTIDE SEQUENCE [LARGE SCALE GENOMIC DNA]</scope>
    <source>
        <strain evidence="1 2">JCM 16343</strain>
    </source>
</reference>
<organism evidence="1 2">
    <name type="scientific">Psychrobacter aestuarii</name>
    <dbReference type="NCBI Taxonomy" id="556327"/>
    <lineage>
        <taxon>Bacteria</taxon>
        <taxon>Pseudomonadati</taxon>
        <taxon>Pseudomonadota</taxon>
        <taxon>Gammaproteobacteria</taxon>
        <taxon>Moraxellales</taxon>
        <taxon>Moraxellaceae</taxon>
        <taxon>Psychrobacter</taxon>
    </lineage>
</organism>
<keyword evidence="2" id="KW-1185">Reference proteome</keyword>
<name>A0ABN0VJA8_9GAMM</name>
<protein>
    <submittedName>
        <fullName evidence="1">Alpha/beta fold hydrolase</fullName>
    </submittedName>
</protein>
<evidence type="ECO:0000313" key="1">
    <source>
        <dbReference type="EMBL" id="GAA0306980.1"/>
    </source>
</evidence>
<dbReference type="PANTHER" id="PTHR35602:SF3">
    <property type="entry name" value="ESTERASE YQIA"/>
    <property type="match status" value="1"/>
</dbReference>
<dbReference type="Gene3D" id="3.40.50.1820">
    <property type="entry name" value="alpha/beta hydrolase"/>
    <property type="match status" value="1"/>
</dbReference>
<dbReference type="PANTHER" id="PTHR35602">
    <property type="entry name" value="ESTERASE YQIA-RELATED"/>
    <property type="match status" value="1"/>
</dbReference>
<evidence type="ECO:0000313" key="2">
    <source>
        <dbReference type="Proteomes" id="UP001501787"/>
    </source>
</evidence>
<comment type="caution">
    <text evidence="1">The sequence shown here is derived from an EMBL/GenBank/DDBJ whole genome shotgun (WGS) entry which is preliminary data.</text>
</comment>
<gene>
    <name evidence="1" type="ORF">GCM10009129_00010</name>
</gene>
<keyword evidence="1" id="KW-0378">Hydrolase</keyword>
<dbReference type="EMBL" id="BAAAFR010000001">
    <property type="protein sequence ID" value="GAA0306980.1"/>
    <property type="molecule type" value="Genomic_DNA"/>
</dbReference>
<sequence>MNLIYLHGLDSDANATKGKLLSEYCQQHYPSITVIRPDLNMSPPEVVKKVTALINESPKETLLVGSSLGGYFATYLSNQLDTPALLINPSIQPHISLQRFSDSAHHSNTSKDHVIYTTSGGWQMTQADLEWFAAHPLTEVTYPKRVCAVIKSGDELLDAQLSAKFYQKHGAQVIIQTGGDHRFSDFAQHLPTLLPIMLA</sequence>
<dbReference type="SUPFAM" id="SSF53474">
    <property type="entry name" value="alpha/beta-Hydrolases"/>
    <property type="match status" value="1"/>
</dbReference>
<dbReference type="InterPro" id="IPR029058">
    <property type="entry name" value="AB_hydrolase_fold"/>
</dbReference>
<accession>A0ABN0VJA8</accession>
<proteinExistence type="predicted"/>
<dbReference type="Proteomes" id="UP001501787">
    <property type="component" value="Unassembled WGS sequence"/>
</dbReference>